<dbReference type="CDD" id="cd00464">
    <property type="entry name" value="SK"/>
    <property type="match status" value="1"/>
</dbReference>
<dbReference type="RefSeq" id="WP_005845600.1">
    <property type="nucleotide sequence ID" value="NZ_JADU01000021.1"/>
</dbReference>
<feature type="binding site" evidence="7">
    <location>
        <position position="83"/>
    </location>
    <ligand>
        <name>substrate</name>
    </ligand>
</feature>
<evidence type="ECO:0000313" key="9">
    <source>
        <dbReference type="EMBL" id="MFB9898163.1"/>
    </source>
</evidence>
<evidence type="ECO:0000256" key="2">
    <source>
        <dbReference type="ARBA" id="ARBA00022679"/>
    </source>
</evidence>
<comment type="pathway">
    <text evidence="7">Metabolic intermediate biosynthesis; chorismate biosynthesis; chorismate from D-erythrose 4-phosphate and phosphoenolpyruvate: step 5/7.</text>
</comment>
<accession>A0ABV5ZLB0</accession>
<dbReference type="PRINTS" id="PR01100">
    <property type="entry name" value="SHIKIMTKNASE"/>
</dbReference>
<evidence type="ECO:0000256" key="4">
    <source>
        <dbReference type="ARBA" id="ARBA00022777"/>
    </source>
</evidence>
<name>A0ABV5ZLB0_9BACT</name>
<feature type="compositionally biased region" description="Low complexity" evidence="8">
    <location>
        <begin position="10"/>
        <end position="22"/>
    </location>
</feature>
<dbReference type="EC" id="2.7.1.71" evidence="7"/>
<comment type="catalytic activity">
    <reaction evidence="7">
        <text>shikimate + ATP = 3-phosphoshikimate + ADP + H(+)</text>
        <dbReference type="Rhea" id="RHEA:13121"/>
        <dbReference type="ChEBI" id="CHEBI:15378"/>
        <dbReference type="ChEBI" id="CHEBI:30616"/>
        <dbReference type="ChEBI" id="CHEBI:36208"/>
        <dbReference type="ChEBI" id="CHEBI:145989"/>
        <dbReference type="ChEBI" id="CHEBI:456216"/>
        <dbReference type="EC" id="2.7.1.71"/>
    </reaction>
</comment>
<evidence type="ECO:0000256" key="6">
    <source>
        <dbReference type="ARBA" id="ARBA00023141"/>
    </source>
</evidence>
<feature type="region of interest" description="Disordered" evidence="8">
    <location>
        <begin position="1"/>
        <end position="22"/>
    </location>
</feature>
<evidence type="ECO:0000313" key="10">
    <source>
        <dbReference type="Proteomes" id="UP001589688"/>
    </source>
</evidence>
<dbReference type="SUPFAM" id="SSF52540">
    <property type="entry name" value="P-loop containing nucleoside triphosphate hydrolases"/>
    <property type="match status" value="1"/>
</dbReference>
<dbReference type="HAMAP" id="MF_00109">
    <property type="entry name" value="Shikimate_kinase"/>
    <property type="match status" value="1"/>
</dbReference>
<dbReference type="PANTHER" id="PTHR21087">
    <property type="entry name" value="SHIKIMATE KINASE"/>
    <property type="match status" value="1"/>
</dbReference>
<keyword evidence="1 7" id="KW-0028">Amino-acid biosynthesis</keyword>
<comment type="subunit">
    <text evidence="7">Monomer.</text>
</comment>
<comment type="subcellular location">
    <subcellularLocation>
        <location evidence="7">Cytoplasm</location>
    </subcellularLocation>
</comment>
<evidence type="ECO:0000256" key="8">
    <source>
        <dbReference type="SAM" id="MobiDB-lite"/>
    </source>
</evidence>
<keyword evidence="7" id="KW-0460">Magnesium</keyword>
<comment type="function">
    <text evidence="7">Catalyzes the specific phosphorylation of the 3-hydroxyl group of shikimic acid using ATP as a cosubstrate.</text>
</comment>
<feature type="binding site" evidence="7">
    <location>
        <position position="41"/>
    </location>
    <ligand>
        <name>Mg(2+)</name>
        <dbReference type="ChEBI" id="CHEBI:18420"/>
    </ligand>
</feature>
<feature type="binding site" evidence="7">
    <location>
        <begin position="37"/>
        <end position="42"/>
    </location>
    <ligand>
        <name>ATP</name>
        <dbReference type="ChEBI" id="CHEBI:30616"/>
    </ligand>
</feature>
<keyword evidence="10" id="KW-1185">Reference proteome</keyword>
<feature type="binding site" evidence="7">
    <location>
        <position position="166"/>
    </location>
    <ligand>
        <name>substrate</name>
    </ligand>
</feature>
<dbReference type="Pfam" id="PF01202">
    <property type="entry name" value="SKI"/>
    <property type="match status" value="1"/>
</dbReference>
<comment type="cofactor">
    <cofactor evidence="7">
        <name>Mg(2+)</name>
        <dbReference type="ChEBI" id="CHEBI:18420"/>
    </cofactor>
    <text evidence="7">Binds 1 Mg(2+) ion per subunit.</text>
</comment>
<keyword evidence="7" id="KW-0963">Cytoplasm</keyword>
<feature type="binding site" evidence="7">
    <location>
        <position position="105"/>
    </location>
    <ligand>
        <name>substrate</name>
    </ligand>
</feature>
<keyword evidence="3 7" id="KW-0547">Nucleotide-binding</keyword>
<dbReference type="EMBL" id="JBHLZF010000002">
    <property type="protein sequence ID" value="MFB9898163.1"/>
    <property type="molecule type" value="Genomic_DNA"/>
</dbReference>
<dbReference type="NCBIfam" id="NF010555">
    <property type="entry name" value="PRK13949.1"/>
    <property type="match status" value="1"/>
</dbReference>
<dbReference type="GO" id="GO:0004765">
    <property type="term" value="F:shikimate kinase activity"/>
    <property type="evidence" value="ECO:0007669"/>
    <property type="project" value="UniProtKB-EC"/>
</dbReference>
<comment type="caution">
    <text evidence="9">The sequence shown here is derived from an EMBL/GenBank/DDBJ whole genome shotgun (WGS) entry which is preliminary data.</text>
</comment>
<protein>
    <recommendedName>
        <fullName evidence="7">Shikimate kinase</fullName>
        <shortName evidence="7">SK</shortName>
        <ecNumber evidence="7">2.7.1.71</ecNumber>
    </recommendedName>
</protein>
<sequence length="202" mass="23143">MEKLTKDAADPPSTSAGTPSPGGVERGFRIILIGYMGSGKTTVGKALAADLRMPFYDLDWYIESRMRKSVRQIFDEQGEERFRQIEHNMLHEVAEFENVVISCGGGTPCFFDNMDYINRQGESVYLKCTPEVLYRHLKMGKTVRPLLLNKTPEEVQTFIHEQLGQREAYYVQARHTLDVTLMDNYDKIKITVDKLKETLGLR</sequence>
<dbReference type="Proteomes" id="UP001589688">
    <property type="component" value="Unassembled WGS sequence"/>
</dbReference>
<proteinExistence type="inferred from homology"/>
<dbReference type="Gene3D" id="3.40.50.300">
    <property type="entry name" value="P-loop containing nucleotide triphosphate hydrolases"/>
    <property type="match status" value="1"/>
</dbReference>
<keyword evidence="4 7" id="KW-0418">Kinase</keyword>
<keyword evidence="7" id="KW-0479">Metal-binding</keyword>
<dbReference type="PANTHER" id="PTHR21087:SF16">
    <property type="entry name" value="SHIKIMATE KINASE 1, CHLOROPLASTIC"/>
    <property type="match status" value="1"/>
</dbReference>
<gene>
    <name evidence="7" type="primary">aroK</name>
    <name evidence="9" type="ORF">ACFFK8_10270</name>
</gene>
<feature type="binding site" evidence="7">
    <location>
        <position position="144"/>
    </location>
    <ligand>
        <name>ATP</name>
        <dbReference type="ChEBI" id="CHEBI:30616"/>
    </ligand>
</feature>
<organism evidence="9 10">
    <name type="scientific">Hallella seregens ATCC 51272</name>
    <dbReference type="NCBI Taxonomy" id="1336250"/>
    <lineage>
        <taxon>Bacteria</taxon>
        <taxon>Pseudomonadati</taxon>
        <taxon>Bacteroidota</taxon>
        <taxon>Bacteroidia</taxon>
        <taxon>Bacteroidales</taxon>
        <taxon>Prevotellaceae</taxon>
        <taxon>Hallella</taxon>
    </lineage>
</organism>
<keyword evidence="5 7" id="KW-0067">ATP-binding</keyword>
<dbReference type="InterPro" id="IPR031322">
    <property type="entry name" value="Shikimate/glucono_kinase"/>
</dbReference>
<dbReference type="InterPro" id="IPR000623">
    <property type="entry name" value="Shikimate_kinase/TSH1"/>
</dbReference>
<reference evidence="9 10" key="1">
    <citation type="submission" date="2024-09" db="EMBL/GenBank/DDBJ databases">
        <authorList>
            <person name="Sun Q."/>
            <person name="Mori K."/>
        </authorList>
    </citation>
    <scope>NUCLEOTIDE SEQUENCE [LARGE SCALE GENOMIC DNA]</scope>
    <source>
        <strain evidence="9 10">ATCC 51272</strain>
    </source>
</reference>
<evidence type="ECO:0000256" key="5">
    <source>
        <dbReference type="ARBA" id="ARBA00022840"/>
    </source>
</evidence>
<evidence type="ECO:0000256" key="1">
    <source>
        <dbReference type="ARBA" id="ARBA00022605"/>
    </source>
</evidence>
<keyword evidence="6 7" id="KW-0057">Aromatic amino acid biosynthesis</keyword>
<dbReference type="InterPro" id="IPR027417">
    <property type="entry name" value="P-loop_NTPase"/>
</dbReference>
<evidence type="ECO:0000256" key="7">
    <source>
        <dbReference type="HAMAP-Rule" id="MF_00109"/>
    </source>
</evidence>
<comment type="caution">
    <text evidence="7">Lacks conserved residue(s) required for the propagation of feature annotation.</text>
</comment>
<feature type="binding site" evidence="7">
    <location>
        <position position="59"/>
    </location>
    <ligand>
        <name>substrate</name>
    </ligand>
</feature>
<evidence type="ECO:0000256" key="3">
    <source>
        <dbReference type="ARBA" id="ARBA00022741"/>
    </source>
</evidence>
<comment type="similarity">
    <text evidence="7">Belongs to the shikimate kinase family.</text>
</comment>
<keyword evidence="2 7" id="KW-0808">Transferase</keyword>